<organism evidence="2 3">
    <name type="scientific">Phocaeicola acetigenes</name>
    <dbReference type="NCBI Taxonomy" id="3016083"/>
    <lineage>
        <taxon>Bacteria</taxon>
        <taxon>Pseudomonadati</taxon>
        <taxon>Bacteroidota</taxon>
        <taxon>Bacteroidia</taxon>
        <taxon>Bacteroidales</taxon>
        <taxon>Bacteroidaceae</taxon>
        <taxon>Phocaeicola</taxon>
    </lineage>
</organism>
<name>A0ABT4PH75_9BACT</name>
<dbReference type="RefSeq" id="WP_269877611.1">
    <property type="nucleotide sequence ID" value="NZ_JAPZVM010000004.1"/>
</dbReference>
<reference evidence="2" key="1">
    <citation type="submission" date="2022-12" db="EMBL/GenBank/DDBJ databases">
        <title>Phocaeicola acetigenes sp. nov., isolated feces from a healthy human.</title>
        <authorList>
            <person name="Do H."/>
            <person name="Ha Y.B."/>
            <person name="Kim J.-S."/>
            <person name="Suh M.K."/>
            <person name="Kim H.S."/>
            <person name="Lee J.-S."/>
        </authorList>
    </citation>
    <scope>NUCLEOTIDE SEQUENCE</scope>
    <source>
        <strain evidence="2">KGMB11183</strain>
    </source>
</reference>
<feature type="signal peptide" evidence="1">
    <location>
        <begin position="1"/>
        <end position="21"/>
    </location>
</feature>
<keyword evidence="3" id="KW-1185">Reference proteome</keyword>
<keyword evidence="1" id="KW-0732">Signal</keyword>
<sequence>MKKTFLTSVVLSAFTLFPLFAQQNDNTDEIKKQINKIKKNNQYIYAESTAPTETDARNYAEEKLYEEVNAWVETQRKLKKSSNLVVNNKKELWTILEMPRGSNMFRSFIYVKKNDILPVENSTVITNTNIPVVEEKIKEELPVVINKLASYTKYADIVEEIKKMKENGQIKEYARYASLNNPDVCYLIIYNRDAKIEAILTPGKERRNIKTNKPDGVKNYSGCGAIGIEL</sequence>
<accession>A0ABT4PH75</accession>
<comment type="caution">
    <text evidence="2">The sequence shown here is derived from an EMBL/GenBank/DDBJ whole genome shotgun (WGS) entry which is preliminary data.</text>
</comment>
<evidence type="ECO:0000313" key="3">
    <source>
        <dbReference type="Proteomes" id="UP001141933"/>
    </source>
</evidence>
<dbReference type="EMBL" id="JAPZVM010000004">
    <property type="protein sequence ID" value="MCZ8372412.1"/>
    <property type="molecule type" value="Genomic_DNA"/>
</dbReference>
<protein>
    <submittedName>
        <fullName evidence="2">Uncharacterized protein</fullName>
    </submittedName>
</protein>
<gene>
    <name evidence="2" type="ORF">O6P32_06770</name>
</gene>
<feature type="chain" id="PRO_5046664311" evidence="1">
    <location>
        <begin position="22"/>
        <end position="230"/>
    </location>
</feature>
<dbReference type="Proteomes" id="UP001141933">
    <property type="component" value="Unassembled WGS sequence"/>
</dbReference>
<evidence type="ECO:0000256" key="1">
    <source>
        <dbReference type="SAM" id="SignalP"/>
    </source>
</evidence>
<evidence type="ECO:0000313" key="2">
    <source>
        <dbReference type="EMBL" id="MCZ8372412.1"/>
    </source>
</evidence>
<proteinExistence type="predicted"/>